<gene>
    <name evidence="9" type="ORF">V6242_17450</name>
</gene>
<feature type="transmembrane region" description="Helical" evidence="7">
    <location>
        <begin position="147"/>
        <end position="170"/>
    </location>
</feature>
<reference evidence="9 10" key="1">
    <citation type="submission" date="2024-02" db="EMBL/GenBank/DDBJ databases">
        <title>Bacteria isolated from the canopy kelp, Nereocystis luetkeana.</title>
        <authorList>
            <person name="Pfister C.A."/>
            <person name="Younker I.T."/>
            <person name="Light S.H."/>
        </authorList>
    </citation>
    <scope>NUCLEOTIDE SEQUENCE [LARGE SCALE GENOMIC DNA]</scope>
    <source>
        <strain evidence="9 10">TI.4.07</strain>
    </source>
</reference>
<feature type="transmembrane region" description="Helical" evidence="7">
    <location>
        <begin position="20"/>
        <end position="41"/>
    </location>
</feature>
<evidence type="ECO:0000313" key="9">
    <source>
        <dbReference type="EMBL" id="MEL0614942.1"/>
    </source>
</evidence>
<dbReference type="EC" id="1.-.-.-" evidence="9"/>
<evidence type="ECO:0000256" key="2">
    <source>
        <dbReference type="ARBA" id="ARBA00022692"/>
    </source>
</evidence>
<keyword evidence="3 7" id="KW-1133">Transmembrane helix</keyword>
<dbReference type="PANTHER" id="PTHR21624:SF1">
    <property type="entry name" value="ALKYLGLYCEROL MONOOXYGENASE"/>
    <property type="match status" value="1"/>
</dbReference>
<dbReference type="EMBL" id="JBAKAR010000026">
    <property type="protein sequence ID" value="MEL0614942.1"/>
    <property type="molecule type" value="Genomic_DNA"/>
</dbReference>
<sequence length="298" mass="35049">MDWLTYVFTPDDVFWLEAFVGDWFFVIAAGLFVVELLRYAFKKQITKNLLGDSVANFVTLALYIVIVSLVGLAYLGIFFYVYEQFRVVDLPLTLWTIGCCIVLADLAYYWEHRFLHKNGFAWATHTVHHSSPHFNISVAYRFGPLDWFFPLFFHLPLALLGFHPFVILLAEMAVQVFQTLLHTEVVKKLPRPIEAIFNTPSHHRVHHATNSQYLDKNYAGIFIIWDRMFGTFAKEEEAVRYGVFPRINSVNPVKIFFSGYAKLLQQLINAPSWRYRWKLLVKPPIWAWQQEQSEKRRY</sequence>
<dbReference type="Proteomes" id="UP001379949">
    <property type="component" value="Unassembled WGS sequence"/>
</dbReference>
<evidence type="ECO:0000256" key="3">
    <source>
        <dbReference type="ARBA" id="ARBA00022989"/>
    </source>
</evidence>
<keyword evidence="6 7" id="KW-0472">Membrane</keyword>
<keyword evidence="5" id="KW-0443">Lipid metabolism</keyword>
<evidence type="ECO:0000256" key="4">
    <source>
        <dbReference type="ARBA" id="ARBA00023002"/>
    </source>
</evidence>
<keyword evidence="2 7" id="KW-0812">Transmembrane</keyword>
<evidence type="ECO:0000256" key="1">
    <source>
        <dbReference type="ARBA" id="ARBA00004127"/>
    </source>
</evidence>
<proteinExistence type="predicted"/>
<comment type="caution">
    <text evidence="9">The sequence shown here is derived from an EMBL/GenBank/DDBJ whole genome shotgun (WGS) entry which is preliminary data.</text>
</comment>
<evidence type="ECO:0000256" key="5">
    <source>
        <dbReference type="ARBA" id="ARBA00023098"/>
    </source>
</evidence>
<feature type="transmembrane region" description="Helical" evidence="7">
    <location>
        <begin position="53"/>
        <end position="80"/>
    </location>
</feature>
<evidence type="ECO:0000313" key="10">
    <source>
        <dbReference type="Proteomes" id="UP001379949"/>
    </source>
</evidence>
<evidence type="ECO:0000256" key="7">
    <source>
        <dbReference type="SAM" id="Phobius"/>
    </source>
</evidence>
<dbReference type="InterPro" id="IPR051689">
    <property type="entry name" value="Sterol_desaturase/TMEM195"/>
</dbReference>
<dbReference type="RefSeq" id="WP_341564581.1">
    <property type="nucleotide sequence ID" value="NZ_JBAKAQ010000004.1"/>
</dbReference>
<accession>A0ABU9GBU2</accession>
<organism evidence="9 10">
    <name type="scientific">Marinomonas arenicola</name>
    <dbReference type="NCBI Taxonomy" id="569601"/>
    <lineage>
        <taxon>Bacteria</taxon>
        <taxon>Pseudomonadati</taxon>
        <taxon>Pseudomonadota</taxon>
        <taxon>Gammaproteobacteria</taxon>
        <taxon>Oceanospirillales</taxon>
        <taxon>Oceanospirillaceae</taxon>
        <taxon>Marinomonas</taxon>
    </lineage>
</organism>
<comment type="subcellular location">
    <subcellularLocation>
        <location evidence="1">Endomembrane system</location>
        <topology evidence="1">Multi-pass membrane protein</topology>
    </subcellularLocation>
</comment>
<evidence type="ECO:0000256" key="6">
    <source>
        <dbReference type="ARBA" id="ARBA00023136"/>
    </source>
</evidence>
<keyword evidence="10" id="KW-1185">Reference proteome</keyword>
<dbReference type="InterPro" id="IPR006694">
    <property type="entry name" value="Fatty_acid_hydroxylase"/>
</dbReference>
<feature type="domain" description="Fatty acid hydroxylase" evidence="8">
    <location>
        <begin position="99"/>
        <end position="231"/>
    </location>
</feature>
<dbReference type="GO" id="GO:0016491">
    <property type="term" value="F:oxidoreductase activity"/>
    <property type="evidence" value="ECO:0007669"/>
    <property type="project" value="UniProtKB-KW"/>
</dbReference>
<dbReference type="Pfam" id="PF04116">
    <property type="entry name" value="FA_hydroxylase"/>
    <property type="match status" value="1"/>
</dbReference>
<dbReference type="PANTHER" id="PTHR21624">
    <property type="entry name" value="STEROL DESATURASE-RELATED PROTEIN"/>
    <property type="match status" value="1"/>
</dbReference>
<name>A0ABU9GBU2_9GAMM</name>
<protein>
    <submittedName>
        <fullName evidence="9">Sterol desaturase family protein</fullName>
        <ecNumber evidence="9">1.-.-.-</ecNumber>
    </submittedName>
</protein>
<evidence type="ECO:0000259" key="8">
    <source>
        <dbReference type="Pfam" id="PF04116"/>
    </source>
</evidence>
<keyword evidence="4 9" id="KW-0560">Oxidoreductase</keyword>